<keyword evidence="1" id="KW-1133">Transmembrane helix</keyword>
<dbReference type="EMBL" id="RBCJ01000003">
    <property type="protein sequence ID" value="RKN79858.1"/>
    <property type="molecule type" value="Genomic_DNA"/>
</dbReference>
<feature type="transmembrane region" description="Helical" evidence="1">
    <location>
        <begin position="97"/>
        <end position="117"/>
    </location>
</feature>
<protein>
    <submittedName>
        <fullName evidence="2">Uncharacterized protein</fullName>
    </submittedName>
</protein>
<feature type="transmembrane region" description="Helical" evidence="1">
    <location>
        <begin position="38"/>
        <end position="58"/>
    </location>
</feature>
<dbReference type="AlphaFoldDB" id="A0A3B0C5G8"/>
<name>A0A3B0C5G8_9FLAO</name>
<keyword evidence="1" id="KW-0472">Membrane</keyword>
<proteinExistence type="predicted"/>
<dbReference type="Proteomes" id="UP000276603">
    <property type="component" value="Unassembled WGS sequence"/>
</dbReference>
<reference evidence="2 3" key="1">
    <citation type="submission" date="2018-10" db="EMBL/GenBank/DDBJ databases">
        <title>Ulvibacterium marinum gen. nov., sp. nov., a novel marine bacterium of the family Flavobacteriaceae, isolated from a culture of the green alga Ulva prolifera.</title>
        <authorList>
            <person name="Zhang Z."/>
        </authorList>
    </citation>
    <scope>NUCLEOTIDE SEQUENCE [LARGE SCALE GENOMIC DNA]</scope>
    <source>
        <strain evidence="2 3">CCMM003</strain>
    </source>
</reference>
<keyword evidence="1" id="KW-0812">Transmembrane</keyword>
<keyword evidence="3" id="KW-1185">Reference proteome</keyword>
<organism evidence="2 3">
    <name type="scientific">Ulvibacterium marinum</name>
    <dbReference type="NCBI Taxonomy" id="2419782"/>
    <lineage>
        <taxon>Bacteria</taxon>
        <taxon>Pseudomonadati</taxon>
        <taxon>Bacteroidota</taxon>
        <taxon>Flavobacteriia</taxon>
        <taxon>Flavobacteriales</taxon>
        <taxon>Flavobacteriaceae</taxon>
        <taxon>Ulvibacterium</taxon>
    </lineage>
</organism>
<evidence type="ECO:0000256" key="1">
    <source>
        <dbReference type="SAM" id="Phobius"/>
    </source>
</evidence>
<evidence type="ECO:0000313" key="2">
    <source>
        <dbReference type="EMBL" id="RKN79858.1"/>
    </source>
</evidence>
<accession>A0A3B0C5G8</accession>
<comment type="caution">
    <text evidence="2">The sequence shown here is derived from an EMBL/GenBank/DDBJ whole genome shotgun (WGS) entry which is preliminary data.</text>
</comment>
<gene>
    <name evidence="2" type="ORF">D7Z94_16435</name>
</gene>
<evidence type="ECO:0000313" key="3">
    <source>
        <dbReference type="Proteomes" id="UP000276603"/>
    </source>
</evidence>
<sequence length="121" mass="12927">MVVSILFLDKHPPGLYAILNAGDIQSMSPKMLATVDSIGLFANLSVAALNALILIAIWKGLTNRIVWVYWALLTASIFALLAGVAADYAVNFAFPEVNMISALILAIGFIFSGIGLFKPSK</sequence>
<feature type="transmembrane region" description="Helical" evidence="1">
    <location>
        <begin position="65"/>
        <end position="85"/>
    </location>
</feature>